<dbReference type="STRING" id="1666911.HLUCCA11_18980"/>
<proteinExistence type="predicted"/>
<protein>
    <submittedName>
        <fullName evidence="2">Uncharacterized protein</fullName>
    </submittedName>
</protein>
<feature type="transmembrane region" description="Helical" evidence="1">
    <location>
        <begin position="44"/>
        <end position="65"/>
    </location>
</feature>
<dbReference type="AlphaFoldDB" id="A0A0P7YSD2"/>
<organism evidence="2 3">
    <name type="scientific">Phormidesmis priestleyi Ana</name>
    <dbReference type="NCBI Taxonomy" id="1666911"/>
    <lineage>
        <taxon>Bacteria</taxon>
        <taxon>Bacillati</taxon>
        <taxon>Cyanobacteriota</taxon>
        <taxon>Cyanophyceae</taxon>
        <taxon>Leptolyngbyales</taxon>
        <taxon>Leptolyngbyaceae</taxon>
        <taxon>Phormidesmis</taxon>
    </lineage>
</organism>
<reference evidence="2 3" key="1">
    <citation type="submission" date="2015-09" db="EMBL/GenBank/DDBJ databases">
        <title>Identification and resolution of microdiversity through metagenomic sequencing of parallel consortia.</title>
        <authorList>
            <person name="Nelson W.C."/>
            <person name="Romine M.F."/>
            <person name="Lindemann S.R."/>
        </authorList>
    </citation>
    <scope>NUCLEOTIDE SEQUENCE [LARGE SCALE GENOMIC DNA]</scope>
    <source>
        <strain evidence="2">Ana</strain>
    </source>
</reference>
<keyword evidence="1" id="KW-0812">Transmembrane</keyword>
<comment type="caution">
    <text evidence="2">The sequence shown here is derived from an EMBL/GenBank/DDBJ whole genome shotgun (WGS) entry which is preliminary data.</text>
</comment>
<feature type="transmembrane region" description="Helical" evidence="1">
    <location>
        <begin position="337"/>
        <end position="356"/>
    </location>
</feature>
<dbReference type="Proteomes" id="UP000050465">
    <property type="component" value="Unassembled WGS sequence"/>
</dbReference>
<gene>
    <name evidence="2" type="ORF">HLUCCA11_18980</name>
</gene>
<dbReference type="EMBL" id="LJZR01000034">
    <property type="protein sequence ID" value="KPQ33319.1"/>
    <property type="molecule type" value="Genomic_DNA"/>
</dbReference>
<name>A0A0P7YSD2_9CYAN</name>
<accession>A0A0P7YSD2</accession>
<sequence length="392" mass="42652">MNNFFAPYLAVDGATRMMETAVKVNQDAIQSWDDKWNNIFDTQLFAIIVYMSTFAGVVAICVWMAEELKDFDGDQYLFKRSFYTNLFWSLFIMAMLVPNGDRLEALVQGIHSFGQQFNQQALEFQLNDIALEDAIRATIGRGTLQTDIQAQSNQCTGLIGERQFACLGNAHQQVKQMIEAYENEYLVGLPQPFYDLEKSLGENIAPENAADIIDGQRGNLSRIRDGAVQGQEDSLPGIGGGGFRGALLGAIGGSIQALAQALLFAAQWAFVNLLELAMLLTAMVSPFALALSFLPGKGRPIVAWVVGYTSMVMVQFYYNIMIGIMANVVLNSNAYDINGFLIVMAILGPVLAMKLAQGGGMAIFDVLTTGSVGLALSAAGPAFKSSPKKQKK</sequence>
<evidence type="ECO:0000256" key="1">
    <source>
        <dbReference type="SAM" id="Phobius"/>
    </source>
</evidence>
<evidence type="ECO:0000313" key="3">
    <source>
        <dbReference type="Proteomes" id="UP000050465"/>
    </source>
</evidence>
<feature type="transmembrane region" description="Helical" evidence="1">
    <location>
        <begin position="363"/>
        <end position="383"/>
    </location>
</feature>
<feature type="transmembrane region" description="Helical" evidence="1">
    <location>
        <begin position="276"/>
        <end position="294"/>
    </location>
</feature>
<keyword evidence="1" id="KW-1133">Transmembrane helix</keyword>
<keyword evidence="1" id="KW-0472">Membrane</keyword>
<feature type="transmembrane region" description="Helical" evidence="1">
    <location>
        <begin position="77"/>
        <end position="97"/>
    </location>
</feature>
<evidence type="ECO:0000313" key="2">
    <source>
        <dbReference type="EMBL" id="KPQ33319.1"/>
    </source>
</evidence>
<feature type="transmembrane region" description="Helical" evidence="1">
    <location>
        <begin position="301"/>
        <end position="325"/>
    </location>
</feature>